<feature type="compositionally biased region" description="Basic and acidic residues" evidence="8">
    <location>
        <begin position="218"/>
        <end position="257"/>
    </location>
</feature>
<keyword evidence="7" id="KW-0832">Ubl conjugation</keyword>
<dbReference type="InterPro" id="IPR057926">
    <property type="entry name" value="QRICH1_dom"/>
</dbReference>
<feature type="compositionally biased region" description="Basic and acidic residues" evidence="8">
    <location>
        <begin position="495"/>
        <end position="510"/>
    </location>
</feature>
<protein>
    <recommendedName>
        <fullName evidence="9">TRASH domain-containing protein</fullName>
    </recommendedName>
</protein>
<dbReference type="GO" id="GO:0008270">
    <property type="term" value="F:zinc ion binding"/>
    <property type="evidence" value="ECO:0007669"/>
    <property type="project" value="UniProtKB-KW"/>
</dbReference>
<feature type="region of interest" description="Disordered" evidence="8">
    <location>
        <begin position="491"/>
        <end position="510"/>
    </location>
</feature>
<dbReference type="InterPro" id="IPR011017">
    <property type="entry name" value="TRASH_dom"/>
</dbReference>
<reference evidence="10" key="2">
    <citation type="submission" date="2025-08" db="UniProtKB">
        <authorList>
            <consortium name="Ensembl"/>
        </authorList>
    </citation>
    <scope>IDENTIFICATION</scope>
</reference>
<evidence type="ECO:0000256" key="5">
    <source>
        <dbReference type="ARBA" id="ARBA00022771"/>
    </source>
</evidence>
<sequence>MSDSPKYPKEEGTLMEGTAQVGEDSTGRHSGDDVSCTDGKINVQVSPVLEKSDCQSQSSSQFAVEEPVSQENLMEGSQKEEEGNVKFARENIQEVMIQEDTNNKQEEDQQMEHEQEAVEENGKSENMEQKKHQISQEEEEPDGLGIRQEVEIQSLNEESRQEQPESKDRKLGDENMAEEKRNIDQEEEGEKQLEEIRPKDQEADRDLDGGNAGQHQGKQQEEDRNPKEKNMEEEERHGQQDEEQEKAETDRDVKGDDSGQCEGKTVEEEEKIMDETKVEKNAQEHKEPTEMATQSEENTMERKTELEQVEQEGSKENEVMQKNKKHSGTEEMAQERLEEDEEPRAGSVVQEANEENWTVRTIEGDSAEAPMDIDDTGEKMQVSVLEDSETCLNTDHAESPSEEVQPELQPSDSQALISEVSSEDMSSNKSENQTVQELKDEMMESSIQTPVHSVWPVEEEESMDLDSSTVLSVKVKDEPMDEEYDQALVPQDPTGKVKDEPDMSEECGQRSEDEFKISAVFSVGRNSAPIGSSTGSQAVSTSAKASSNSSASGLTPASSLCVVCSGCKKVLLKGQTAFQRKGSPQLFCSPQCLCSTATDLVVKPALKKSCHYCLKEIPNPKDVIIAPVDSAGAMKDFCSQKCLSAFNYKRDSANSALSADHNGTKCSICQKACPTRHEVNYLGSVHKLCSDACFNQFRASNKLTMNCCVHCGGYCYGGDGQCPTLVIDGAVKKFCSQNCVTAFKKKYGKPVPCTVCRGYHAMVDMVESPNSEGSRELFCSSACVTAYKVQTVSSSGVAVECNNCKLIQVPQYHLAMSDGTIRNFCSFSCVVSFQDSFNKTNSQNQLNVASPSLSTTLSQSASKPASTKPFSAEPSSSGALQIPAVTKIPCAQCQRAFFRKPELLDFKGKMYAFCDKGCIDEFRRTNYIMAQCVYCKIDKVVKEIKRINNIDCSFCSEGCKLLYKHDLAKRWGKKHCRNCLYCNSTSQTLVVGLFSGKQEEFCGNECLSQYTLLFCQVAKCSTCKRAKKMVESVKWLGEMKHFCSLQCLMYFCSLQGNPTATVQAIKPAVAQPVVAQPAVAQPAVAQGPISIGPVFQPGGPNTMTTQTSLVTKEATPVIANVISLSNTTSGQPNVLGSTALQGTVPTCVKLMGHASTQTDGVKQAAAPPPRILKNKALLCKPMSLNKGTSCKPNTCDVNIQTDKTLPEVVVLPLPVPVYVPVPMHLYTQYTAHAVGLPLPVPVPMFLPTTLDSAERIVETIQKIKEKIPDNPLEADLIMMAEMVAEDSENKTASQGGEQNQEDNFIEDFDFEALSSNLSWEEDSVSSASRWGRHSEPEKAPPPPPPPPPKQTPRSSSPTPTSTPTPNPTQQEPQMDLEADFPAECFELLEQRTQKEKTSTSRQRPRRRGRDGFPQKKRPRKRNSGSPLSPSGLSNITKLHHEYGVQAWKSWIRWRNAQPNLETPKIGSRNMMLKEDLLQCSTAELSYGLCKFISEVRRPNGEMYSPDSIHYLCLGIQQHLFENGRMENIFADLFYTKFSQSITNILKDWSPTILPSGYVHSRVEEEYLWECKQLGAFSPSVLLNTLLYFCTKFFNFKTVAQHRRLSFAHVMRCTRSHNSGKVACLRFYPPVPKESSSNADGVPAKRKREDDDDDEGVVMEMQENAENPLRCPVRLYEFYLSKCSSSVKQRTNVFYLRPERSCVPNSPLWFSSMALDDEELETMLTRILTVRELYLEREKPTSVSDSDVASDSD</sequence>
<evidence type="ECO:0000256" key="4">
    <source>
        <dbReference type="ARBA" id="ARBA00022737"/>
    </source>
</evidence>
<dbReference type="SUPFAM" id="SSF57716">
    <property type="entry name" value="Glucocorticoid receptor-like (DNA-binding domain)"/>
    <property type="match status" value="1"/>
</dbReference>
<evidence type="ECO:0000256" key="3">
    <source>
        <dbReference type="ARBA" id="ARBA00022723"/>
    </source>
</evidence>
<feature type="compositionally biased region" description="Basic and acidic residues" evidence="8">
    <location>
        <begin position="77"/>
        <end position="92"/>
    </location>
</feature>
<dbReference type="Pfam" id="PF25561">
    <property type="entry name" value="QRICH1"/>
    <property type="match status" value="1"/>
</dbReference>
<dbReference type="Pfam" id="PF06467">
    <property type="entry name" value="zf-FCS"/>
    <property type="match status" value="6"/>
</dbReference>
<dbReference type="InterPro" id="IPR010507">
    <property type="entry name" value="Znf_MYM"/>
</dbReference>
<feature type="compositionally biased region" description="Polar residues" evidence="8">
    <location>
        <begin position="408"/>
        <end position="436"/>
    </location>
</feature>
<evidence type="ECO:0000256" key="2">
    <source>
        <dbReference type="ARBA" id="ARBA00022553"/>
    </source>
</evidence>
<keyword evidence="1" id="KW-1017">Isopeptide bond</keyword>
<feature type="region of interest" description="Disordered" evidence="8">
    <location>
        <begin position="1632"/>
        <end position="1653"/>
    </location>
</feature>
<dbReference type="InterPro" id="IPR021893">
    <property type="entry name" value="ZMYM2-like_C"/>
</dbReference>
<feature type="domain" description="TRASH" evidence="9">
    <location>
        <begin position="666"/>
        <end position="701"/>
    </location>
</feature>
<dbReference type="SMART" id="SM00746">
    <property type="entry name" value="TRASH"/>
    <property type="match status" value="10"/>
</dbReference>
<evidence type="ECO:0000313" key="10">
    <source>
        <dbReference type="Ensembl" id="ENSPNAP00000069775.1"/>
    </source>
</evidence>
<feature type="domain" description="TRASH" evidence="9">
    <location>
        <begin position="708"/>
        <end position="747"/>
    </location>
</feature>
<evidence type="ECO:0000259" key="9">
    <source>
        <dbReference type="SMART" id="SM00746"/>
    </source>
</evidence>
<feature type="compositionally biased region" description="Basic and acidic residues" evidence="8">
    <location>
        <begin position="157"/>
        <end position="208"/>
    </location>
</feature>
<evidence type="ECO:0000256" key="8">
    <source>
        <dbReference type="SAM" id="MobiDB-lite"/>
    </source>
</evidence>
<accession>A0AAR2KZT3</accession>
<dbReference type="Pfam" id="PF12012">
    <property type="entry name" value="DUF3504"/>
    <property type="match status" value="1"/>
</dbReference>
<keyword evidence="5" id="KW-0863">Zinc-finger</keyword>
<evidence type="ECO:0000256" key="6">
    <source>
        <dbReference type="ARBA" id="ARBA00022833"/>
    </source>
</evidence>
<dbReference type="GeneTree" id="ENSGT00940000166582"/>
<dbReference type="PANTHER" id="PTHR45736:SF5">
    <property type="entry name" value="ZINC FINGER MYM-TYPE PROTEIN 4"/>
    <property type="match status" value="1"/>
</dbReference>
<feature type="compositionally biased region" description="Basic and acidic residues" evidence="8">
    <location>
        <begin position="101"/>
        <end position="135"/>
    </location>
</feature>
<feature type="region of interest" description="Disordered" evidence="8">
    <location>
        <begin position="1390"/>
        <end position="1434"/>
    </location>
</feature>
<dbReference type="InterPro" id="IPR051284">
    <property type="entry name" value="ZnF_MYMT-QRICH1"/>
</dbReference>
<keyword evidence="3" id="KW-0479">Metal-binding</keyword>
<dbReference type="Ensembl" id="ENSPNAT00000069201.1">
    <property type="protein sequence ID" value="ENSPNAP00000069775.1"/>
    <property type="gene ID" value="ENSPNAG00000012109.2"/>
</dbReference>
<dbReference type="RefSeq" id="XP_017548695.1">
    <property type="nucleotide sequence ID" value="XM_017693206.2"/>
</dbReference>
<organism evidence="10 11">
    <name type="scientific">Pygocentrus nattereri</name>
    <name type="common">Red-bellied piranha</name>
    <dbReference type="NCBI Taxonomy" id="42514"/>
    <lineage>
        <taxon>Eukaryota</taxon>
        <taxon>Metazoa</taxon>
        <taxon>Chordata</taxon>
        <taxon>Craniata</taxon>
        <taxon>Vertebrata</taxon>
        <taxon>Euteleostomi</taxon>
        <taxon>Actinopterygii</taxon>
        <taxon>Neopterygii</taxon>
        <taxon>Teleostei</taxon>
        <taxon>Ostariophysi</taxon>
        <taxon>Characiformes</taxon>
        <taxon>Characoidei</taxon>
        <taxon>Pygocentrus</taxon>
    </lineage>
</organism>
<name>A0AAR2KZT3_PYGNA</name>
<evidence type="ECO:0000256" key="1">
    <source>
        <dbReference type="ARBA" id="ARBA00022499"/>
    </source>
</evidence>
<feature type="domain" description="TRASH" evidence="9">
    <location>
        <begin position="753"/>
        <end position="791"/>
    </location>
</feature>
<reference evidence="10" key="3">
    <citation type="submission" date="2025-09" db="UniProtKB">
        <authorList>
            <consortium name="Ensembl"/>
        </authorList>
    </citation>
    <scope>IDENTIFICATION</scope>
</reference>
<feature type="compositionally biased region" description="Basic and acidic residues" evidence="8">
    <location>
        <begin position="299"/>
        <end position="336"/>
    </location>
</feature>
<dbReference type="PANTHER" id="PTHR45736">
    <property type="entry name" value="ZINC FINGER MYM-TYPE PROTEIN"/>
    <property type="match status" value="1"/>
</dbReference>
<feature type="domain" description="TRASH" evidence="9">
    <location>
        <begin position="890"/>
        <end position="926"/>
    </location>
</feature>
<reference evidence="10 11" key="1">
    <citation type="submission" date="2020-10" db="EMBL/GenBank/DDBJ databases">
        <title>Pygocentrus nattereri (red-bellied piranha) genome, fPygNat1, primary haplotype.</title>
        <authorList>
            <person name="Myers G."/>
            <person name="Meyer A."/>
            <person name="Karagic N."/>
            <person name="Pippel M."/>
            <person name="Winkler S."/>
            <person name="Tracey A."/>
            <person name="Wood J."/>
            <person name="Formenti G."/>
            <person name="Howe K."/>
            <person name="Fedrigo O."/>
            <person name="Jarvis E.D."/>
        </authorList>
    </citation>
    <scope>NUCLEOTIDE SEQUENCE [LARGE SCALE GENOMIC DNA]</scope>
</reference>
<feature type="domain" description="TRASH" evidence="9">
    <location>
        <begin position="801"/>
        <end position="837"/>
    </location>
</feature>
<evidence type="ECO:0000256" key="7">
    <source>
        <dbReference type="ARBA" id="ARBA00022843"/>
    </source>
</evidence>
<dbReference type="CTD" id="327248"/>
<dbReference type="Proteomes" id="UP001501920">
    <property type="component" value="Chromosome 27"/>
</dbReference>
<feature type="compositionally biased region" description="Basic and acidic residues" evidence="8">
    <location>
        <begin position="1"/>
        <end position="12"/>
    </location>
</feature>
<dbReference type="RefSeq" id="XP_037391304.1">
    <property type="nucleotide sequence ID" value="XM_037535407.1"/>
</dbReference>
<feature type="domain" description="TRASH" evidence="9">
    <location>
        <begin position="610"/>
        <end position="650"/>
    </location>
</feature>
<evidence type="ECO:0000313" key="11">
    <source>
        <dbReference type="Proteomes" id="UP001501920"/>
    </source>
</evidence>
<feature type="compositionally biased region" description="Basic and acidic residues" evidence="8">
    <location>
        <begin position="273"/>
        <end position="289"/>
    </location>
</feature>
<dbReference type="Pfam" id="PF24900">
    <property type="entry name" value="TRASH_ZMYM4"/>
    <property type="match status" value="1"/>
</dbReference>
<feature type="domain" description="TRASH" evidence="9">
    <location>
        <begin position="932"/>
        <end position="967"/>
    </location>
</feature>
<keyword evidence="4" id="KW-0677">Repeat</keyword>
<proteinExistence type="predicted"/>
<feature type="compositionally biased region" description="Basic residues" evidence="8">
    <location>
        <begin position="1402"/>
        <end position="1422"/>
    </location>
</feature>
<dbReference type="GeneID" id="108424898"/>
<feature type="domain" description="TRASH" evidence="9">
    <location>
        <begin position="1020"/>
        <end position="1055"/>
    </location>
</feature>
<keyword evidence="6" id="KW-0862">Zinc</keyword>
<feature type="compositionally biased region" description="Low complexity" evidence="8">
    <location>
        <begin position="1423"/>
        <end position="1434"/>
    </location>
</feature>
<feature type="region of interest" description="Disordered" evidence="8">
    <location>
        <begin position="1324"/>
        <end position="1372"/>
    </location>
</feature>
<feature type="region of interest" description="Disordered" evidence="8">
    <location>
        <begin position="1"/>
        <end position="470"/>
    </location>
</feature>
<feature type="compositionally biased region" description="Pro residues" evidence="8">
    <location>
        <begin position="1339"/>
        <end position="1350"/>
    </location>
</feature>
<keyword evidence="11" id="KW-1185">Reference proteome</keyword>
<feature type="domain" description="TRASH" evidence="9">
    <location>
        <begin position="979"/>
        <end position="1014"/>
    </location>
</feature>
<feature type="domain" description="TRASH" evidence="9">
    <location>
        <begin position="564"/>
        <end position="600"/>
    </location>
</feature>
<keyword evidence="2" id="KW-0597">Phosphoprotein</keyword>